<dbReference type="Proteomes" id="UP001224661">
    <property type="component" value="Unassembled WGS sequence"/>
</dbReference>
<evidence type="ECO:0008006" key="3">
    <source>
        <dbReference type="Google" id="ProtNLM"/>
    </source>
</evidence>
<keyword evidence="2" id="KW-1185">Reference proteome</keyword>
<evidence type="ECO:0000313" key="1">
    <source>
        <dbReference type="EMBL" id="MDI3390658.1"/>
    </source>
</evidence>
<dbReference type="EMBL" id="JASCIR010000060">
    <property type="protein sequence ID" value="MDI3390658.1"/>
    <property type="molecule type" value="Genomic_DNA"/>
</dbReference>
<gene>
    <name evidence="1" type="ORF">QIS99_31350</name>
</gene>
<protein>
    <recommendedName>
        <fullName evidence="3">TnsA-like heteromeric transposase endonuclease subunit</fullName>
    </recommendedName>
</protein>
<sequence>MPDAPLDQQMITVCYLDRFGRRRELPVEQAVQVPFEELAPVQAPVPYPGRQSFVTKAWSSVTGQSLACGSLRQQYCGMLLDRDPAVGARAAGPMELRWTKDGCVQSLRPDFVAWRKGRREVICVQPEEITGRWYAGQELLAHTAATAGWQTRVIRPPHGVELDNLKLLYAARSEQRLVLDKAESLARHFATARTIRSGVRAAGLPALAGTDLAYHLIWKQRLHIDMASPLTPSSTAWLYEREKGRGR</sequence>
<name>A0ABT6S1Z1_9ACTN</name>
<comment type="caution">
    <text evidence="1">The sequence shown here is derived from an EMBL/GenBank/DDBJ whole genome shotgun (WGS) entry which is preliminary data.</text>
</comment>
<accession>A0ABT6S1Z1</accession>
<reference evidence="1 2" key="1">
    <citation type="submission" date="2023-05" db="EMBL/GenBank/DDBJ databases">
        <title>Draft genome sequence of Streptomyces sp. B-S-A8 isolated from a cave soil in Thailand.</title>
        <authorList>
            <person name="Chamroensaksri N."/>
            <person name="Muangham S."/>
        </authorList>
    </citation>
    <scope>NUCLEOTIDE SEQUENCE [LARGE SCALE GENOMIC DNA]</scope>
    <source>
        <strain evidence="1 2">B-S-A8</strain>
    </source>
</reference>
<organism evidence="1 2">
    <name type="scientific">Streptomyces solicavernae</name>
    <dbReference type="NCBI Taxonomy" id="3043614"/>
    <lineage>
        <taxon>Bacteria</taxon>
        <taxon>Bacillati</taxon>
        <taxon>Actinomycetota</taxon>
        <taxon>Actinomycetes</taxon>
        <taxon>Kitasatosporales</taxon>
        <taxon>Streptomycetaceae</taxon>
        <taxon>Streptomyces</taxon>
    </lineage>
</organism>
<dbReference type="RefSeq" id="WP_282517144.1">
    <property type="nucleotide sequence ID" value="NZ_JASCIR010000060.1"/>
</dbReference>
<evidence type="ECO:0000313" key="2">
    <source>
        <dbReference type="Proteomes" id="UP001224661"/>
    </source>
</evidence>
<proteinExistence type="predicted"/>